<dbReference type="Proteomes" id="UP000054248">
    <property type="component" value="Unassembled WGS sequence"/>
</dbReference>
<organism evidence="3 4">
    <name type="scientific">Tulasnella calospora MUT 4182</name>
    <dbReference type="NCBI Taxonomy" id="1051891"/>
    <lineage>
        <taxon>Eukaryota</taxon>
        <taxon>Fungi</taxon>
        <taxon>Dikarya</taxon>
        <taxon>Basidiomycota</taxon>
        <taxon>Agaricomycotina</taxon>
        <taxon>Agaricomycetes</taxon>
        <taxon>Cantharellales</taxon>
        <taxon>Tulasnellaceae</taxon>
        <taxon>Tulasnella</taxon>
    </lineage>
</organism>
<evidence type="ECO:0000313" key="3">
    <source>
        <dbReference type="EMBL" id="KIO23715.1"/>
    </source>
</evidence>
<dbReference type="EMBL" id="KN823078">
    <property type="protein sequence ID" value="KIO23715.1"/>
    <property type="molecule type" value="Genomic_DNA"/>
</dbReference>
<keyword evidence="2" id="KW-1133">Transmembrane helix</keyword>
<proteinExistence type="predicted"/>
<feature type="region of interest" description="Disordered" evidence="1">
    <location>
        <begin position="519"/>
        <end position="574"/>
    </location>
</feature>
<name>A0A0C3Q493_9AGAM</name>
<dbReference type="STRING" id="1051891.A0A0C3Q493"/>
<keyword evidence="2" id="KW-0472">Membrane</keyword>
<gene>
    <name evidence="3" type="ORF">M407DRAFT_107536</name>
</gene>
<reference evidence="4" key="2">
    <citation type="submission" date="2015-01" db="EMBL/GenBank/DDBJ databases">
        <title>Evolutionary Origins and Diversification of the Mycorrhizal Mutualists.</title>
        <authorList>
            <consortium name="DOE Joint Genome Institute"/>
            <consortium name="Mycorrhizal Genomics Consortium"/>
            <person name="Kohler A."/>
            <person name="Kuo A."/>
            <person name="Nagy L.G."/>
            <person name="Floudas D."/>
            <person name="Copeland A."/>
            <person name="Barry K.W."/>
            <person name="Cichocki N."/>
            <person name="Veneault-Fourrey C."/>
            <person name="LaButti K."/>
            <person name="Lindquist E.A."/>
            <person name="Lipzen A."/>
            <person name="Lundell T."/>
            <person name="Morin E."/>
            <person name="Murat C."/>
            <person name="Riley R."/>
            <person name="Ohm R."/>
            <person name="Sun H."/>
            <person name="Tunlid A."/>
            <person name="Henrissat B."/>
            <person name="Grigoriev I.V."/>
            <person name="Hibbett D.S."/>
            <person name="Martin F."/>
        </authorList>
    </citation>
    <scope>NUCLEOTIDE SEQUENCE [LARGE SCALE GENOMIC DNA]</scope>
    <source>
        <strain evidence="4">MUT 4182</strain>
    </source>
</reference>
<dbReference type="OrthoDB" id="2559662at2759"/>
<evidence type="ECO:0000256" key="1">
    <source>
        <dbReference type="SAM" id="MobiDB-lite"/>
    </source>
</evidence>
<feature type="compositionally biased region" description="Low complexity" evidence="1">
    <location>
        <begin position="353"/>
        <end position="366"/>
    </location>
</feature>
<feature type="compositionally biased region" description="Low complexity" evidence="1">
    <location>
        <begin position="384"/>
        <end position="407"/>
    </location>
</feature>
<keyword evidence="2" id="KW-0812">Transmembrane</keyword>
<accession>A0A0C3Q493</accession>
<protein>
    <submittedName>
        <fullName evidence="3">Uncharacterized protein</fullName>
    </submittedName>
</protein>
<dbReference type="Gene3D" id="3.40.50.11350">
    <property type="match status" value="1"/>
</dbReference>
<dbReference type="AlphaFoldDB" id="A0A0C3Q493"/>
<feature type="transmembrane region" description="Helical" evidence="2">
    <location>
        <begin position="64"/>
        <end position="86"/>
    </location>
</feature>
<evidence type="ECO:0000313" key="4">
    <source>
        <dbReference type="Proteomes" id="UP000054248"/>
    </source>
</evidence>
<dbReference type="HOGENOM" id="CLU_014826_0_0_1"/>
<sequence length="638" mass="71708">MDWLKSIRAAAPAAPSSSSSNYELLHSSPELPTPSSTRPRPSHTRNRSSISYGYHRVRLRSNSALASLAFVPIVLLGLGFIIYHFVFRIYVVDEFVYGLPDVPEYDEYFAWEDRLPQHNSTLEFPEGPNGRYVMFSNQAWGYGLNNQLQEILLLSHISYLSQRSYVFQPYTWDAKTKANAVLDGRSWRSSRIPLNVFISGPTAGGAFAKGDPTPRAVNVGWWEKVCPPEKRTVLDVRKEHALWKVDSKTEGKYILENWAEKLKAMQDLCVEVTGPTILDFELIASPRILSTWPSLSASPIISRFAWSTLIQAAVHRNLPIFHDRPSQLAQDEPPLLPDETRTPLLHRKRNTNAPTAEIESSTTTTTPDRRSTYHGSNRRPPSPALSSLSLQSSNPHTDPSFTSNSTTSPTIKGLIAVHLRRGDFKMHCHWLADRIEPFAGWNQFPFLLDRFSPPESAPGYLGRGKNHELYMSRCWPEIDQIVRRLREIRRLHPGLERVFVLTNGKKDWVDRLKRALVQSGDGPVSDDGAEDGSSSTTGPPSLPNGEDTPSVDGPQVPPGAIRVQPVPPPATSKAGWKEVLTSKDLEIFWTEREIDQAVDMEIARRAEVFLGNGFSSLTSNIVMLRLSDSTPIENIRYW</sequence>
<dbReference type="CDD" id="cd11296">
    <property type="entry name" value="O-FucT_like"/>
    <property type="match status" value="1"/>
</dbReference>
<keyword evidence="4" id="KW-1185">Reference proteome</keyword>
<feature type="region of interest" description="Disordered" evidence="1">
    <location>
        <begin position="325"/>
        <end position="407"/>
    </location>
</feature>
<reference evidence="3 4" key="1">
    <citation type="submission" date="2014-04" db="EMBL/GenBank/DDBJ databases">
        <authorList>
            <consortium name="DOE Joint Genome Institute"/>
            <person name="Kuo A."/>
            <person name="Girlanda M."/>
            <person name="Perotto S."/>
            <person name="Kohler A."/>
            <person name="Nagy L.G."/>
            <person name="Floudas D."/>
            <person name="Copeland A."/>
            <person name="Barry K.W."/>
            <person name="Cichocki N."/>
            <person name="Veneault-Fourrey C."/>
            <person name="LaButti K."/>
            <person name="Lindquist E.A."/>
            <person name="Lipzen A."/>
            <person name="Lundell T."/>
            <person name="Morin E."/>
            <person name="Murat C."/>
            <person name="Sun H."/>
            <person name="Tunlid A."/>
            <person name="Henrissat B."/>
            <person name="Grigoriev I.V."/>
            <person name="Hibbett D.S."/>
            <person name="Martin F."/>
            <person name="Nordberg H.P."/>
            <person name="Cantor M.N."/>
            <person name="Hua S.X."/>
        </authorList>
    </citation>
    <scope>NUCLEOTIDE SEQUENCE [LARGE SCALE GENOMIC DNA]</scope>
    <source>
        <strain evidence="3 4">MUT 4182</strain>
    </source>
</reference>
<feature type="region of interest" description="Disordered" evidence="1">
    <location>
        <begin position="1"/>
        <end position="48"/>
    </location>
</feature>
<feature type="compositionally biased region" description="Low complexity" evidence="1">
    <location>
        <begin position="9"/>
        <end position="39"/>
    </location>
</feature>
<evidence type="ECO:0000256" key="2">
    <source>
        <dbReference type="SAM" id="Phobius"/>
    </source>
</evidence>